<protein>
    <submittedName>
        <fullName evidence="3">Glycosyltransferase family 9 protein</fullName>
    </submittedName>
</protein>
<dbReference type="PANTHER" id="PTHR30160">
    <property type="entry name" value="TETRAACYLDISACCHARIDE 4'-KINASE-RELATED"/>
    <property type="match status" value="1"/>
</dbReference>
<dbReference type="SUPFAM" id="SSF53756">
    <property type="entry name" value="UDP-Glycosyltransferase/glycogen phosphorylase"/>
    <property type="match status" value="1"/>
</dbReference>
<evidence type="ECO:0000256" key="1">
    <source>
        <dbReference type="ARBA" id="ARBA00022676"/>
    </source>
</evidence>
<organism evidence="3 4">
    <name type="scientific">Uliginosibacterium paludis</name>
    <dbReference type="NCBI Taxonomy" id="1615952"/>
    <lineage>
        <taxon>Bacteria</taxon>
        <taxon>Pseudomonadati</taxon>
        <taxon>Pseudomonadota</taxon>
        <taxon>Betaproteobacteria</taxon>
        <taxon>Rhodocyclales</taxon>
        <taxon>Zoogloeaceae</taxon>
        <taxon>Uliginosibacterium</taxon>
    </lineage>
</organism>
<proteinExistence type="predicted"/>
<dbReference type="Pfam" id="PF01075">
    <property type="entry name" value="Glyco_transf_9"/>
    <property type="match status" value="1"/>
</dbReference>
<dbReference type="InterPro" id="IPR002201">
    <property type="entry name" value="Glyco_trans_9"/>
</dbReference>
<dbReference type="EMBL" id="JBEWLZ010000022">
    <property type="protein sequence ID" value="MET1492126.1"/>
    <property type="molecule type" value="Genomic_DNA"/>
</dbReference>
<dbReference type="CDD" id="cd03789">
    <property type="entry name" value="GT9_LPS_heptosyltransferase"/>
    <property type="match status" value="1"/>
</dbReference>
<dbReference type="Proteomes" id="UP001548590">
    <property type="component" value="Unassembled WGS sequence"/>
</dbReference>
<dbReference type="Gene3D" id="3.40.50.2000">
    <property type="entry name" value="Glycogen Phosphorylase B"/>
    <property type="match status" value="2"/>
</dbReference>
<evidence type="ECO:0000256" key="2">
    <source>
        <dbReference type="ARBA" id="ARBA00022679"/>
    </source>
</evidence>
<evidence type="ECO:0000313" key="4">
    <source>
        <dbReference type="Proteomes" id="UP001548590"/>
    </source>
</evidence>
<keyword evidence="1" id="KW-0328">Glycosyltransferase</keyword>
<accession>A0ABV2CW25</accession>
<dbReference type="PROSITE" id="PS51257">
    <property type="entry name" value="PROKAR_LIPOPROTEIN"/>
    <property type="match status" value="1"/>
</dbReference>
<dbReference type="InterPro" id="IPR051199">
    <property type="entry name" value="LPS_LOS_Heptosyltrfase"/>
</dbReference>
<evidence type="ECO:0000313" key="3">
    <source>
        <dbReference type="EMBL" id="MET1492126.1"/>
    </source>
</evidence>
<sequence>MSRSTSRLLLWPMVLAGCVTRLFRRCPADSPRRILIAHHLLLGDTLMLAALFARLRENHPDAEILLTCPPAFLPLFAARPWGVSAFAYDPRDSRSLIAWWRRRGFDLAVLPADARLSWLALALGARRIRALSGDRPGWKYWPVTEQVPFPRQLTALPELFALLAGGKPPAAYQPEQWPLAPTAPAALPAASYAILHLGASNPLRNWPAERWHALAEALEARGMTPVWSAGARETALVEAADPHQRWPSLAGKVDLLQLAHALRGARLLICPDTGVMHLGRIVGTPTAGIFGQGAVELFGSSPFFTHTPFTALSVDIACRNQRTLFKREADWVRRCARRPGLPPSGCAQALCIEAISIEAVIAACDALLARQ</sequence>
<reference evidence="3 4" key="1">
    <citation type="submission" date="2024-07" db="EMBL/GenBank/DDBJ databases">
        <title>Uliginosibacterium paludis KCTC:42655.</title>
        <authorList>
            <person name="Kim M.K."/>
        </authorList>
    </citation>
    <scope>NUCLEOTIDE SEQUENCE [LARGE SCALE GENOMIC DNA]</scope>
    <source>
        <strain evidence="3 4">KCTC 42655</strain>
    </source>
</reference>
<comment type="caution">
    <text evidence="3">The sequence shown here is derived from an EMBL/GenBank/DDBJ whole genome shotgun (WGS) entry which is preliminary data.</text>
</comment>
<keyword evidence="2" id="KW-0808">Transferase</keyword>
<dbReference type="RefSeq" id="WP_345924639.1">
    <property type="nucleotide sequence ID" value="NZ_JBDIVF010000001.1"/>
</dbReference>
<keyword evidence="4" id="KW-1185">Reference proteome</keyword>
<gene>
    <name evidence="3" type="ORF">ABVT11_19975</name>
</gene>
<name>A0ABV2CW25_9RHOO</name>